<dbReference type="InterPro" id="IPR026870">
    <property type="entry name" value="Zinc_ribbon_dom"/>
</dbReference>
<evidence type="ECO:0000259" key="3">
    <source>
        <dbReference type="Pfam" id="PF13240"/>
    </source>
</evidence>
<keyword evidence="2" id="KW-0472">Membrane</keyword>
<protein>
    <recommendedName>
        <fullName evidence="3">Zinc-ribbon domain-containing protein</fullName>
    </recommendedName>
</protein>
<dbReference type="Pfam" id="PF13240">
    <property type="entry name" value="Zn_Ribbon_1"/>
    <property type="match status" value="1"/>
</dbReference>
<accession>A0A075I5C9</accession>
<feature type="transmembrane region" description="Helical" evidence="2">
    <location>
        <begin position="91"/>
        <end position="110"/>
    </location>
</feature>
<sequence length="165" mass="17240">MWIDAIDKRVSNGMQKIMLLSICLGIFLAGIVMIPIAFAGCGPGTVLVDGVCELAPTPESSTECGPGTVMVDGVCELDQKAESTSKSIEPIYIIIAVVVIGGIIGAIFAVRKGSKTPKPAQQESVTRENIKTSTDTKESSEFCQSCGTSLKPGARFCGKCGTPHS</sequence>
<feature type="domain" description="Zinc-ribbon" evidence="3">
    <location>
        <begin position="142"/>
        <end position="163"/>
    </location>
</feature>
<name>A0A075I5C9_9ARCH</name>
<feature type="transmembrane region" description="Helical" evidence="2">
    <location>
        <begin position="17"/>
        <end position="38"/>
    </location>
</feature>
<evidence type="ECO:0000256" key="2">
    <source>
        <dbReference type="SAM" id="Phobius"/>
    </source>
</evidence>
<organism evidence="4">
    <name type="scientific">uncultured marine thaumarchaeote SAT1000_13_B06</name>
    <dbReference type="NCBI Taxonomy" id="1456381"/>
    <lineage>
        <taxon>Archaea</taxon>
        <taxon>Nitrososphaerota</taxon>
        <taxon>environmental samples</taxon>
    </lineage>
</organism>
<keyword evidence="2" id="KW-0812">Transmembrane</keyword>
<keyword evidence="2" id="KW-1133">Transmembrane helix</keyword>
<evidence type="ECO:0000313" key="4">
    <source>
        <dbReference type="EMBL" id="AIF23189.1"/>
    </source>
</evidence>
<evidence type="ECO:0000256" key="1">
    <source>
        <dbReference type="SAM" id="MobiDB-lite"/>
    </source>
</evidence>
<reference evidence="4" key="1">
    <citation type="journal article" date="2014" name="Genome Biol. Evol.">
        <title>Pangenome evidence for extensive interdomain horizontal transfer affecting lineage core and shell genes in uncultured planktonic thaumarchaeota and euryarchaeota.</title>
        <authorList>
            <person name="Deschamps P."/>
            <person name="Zivanovic Y."/>
            <person name="Moreira D."/>
            <person name="Rodriguez-Valera F."/>
            <person name="Lopez-Garcia P."/>
        </authorList>
    </citation>
    <scope>NUCLEOTIDE SEQUENCE</scope>
</reference>
<dbReference type="AlphaFoldDB" id="A0A075I5C9"/>
<proteinExistence type="predicted"/>
<feature type="compositionally biased region" description="Basic and acidic residues" evidence="1">
    <location>
        <begin position="125"/>
        <end position="138"/>
    </location>
</feature>
<dbReference type="EMBL" id="KF901223">
    <property type="protein sequence ID" value="AIF23189.1"/>
    <property type="molecule type" value="Genomic_DNA"/>
</dbReference>
<feature type="region of interest" description="Disordered" evidence="1">
    <location>
        <begin position="117"/>
        <end position="138"/>
    </location>
</feature>